<accession>A0A4Y2RPK6</accession>
<evidence type="ECO:0000313" key="1">
    <source>
        <dbReference type="EMBL" id="GBN77320.1"/>
    </source>
</evidence>
<gene>
    <name evidence="1" type="ORF">AVEN_86257_1</name>
</gene>
<organism evidence="1 2">
    <name type="scientific">Araneus ventricosus</name>
    <name type="common">Orbweaver spider</name>
    <name type="synonym">Epeira ventricosa</name>
    <dbReference type="NCBI Taxonomy" id="182803"/>
    <lineage>
        <taxon>Eukaryota</taxon>
        <taxon>Metazoa</taxon>
        <taxon>Ecdysozoa</taxon>
        <taxon>Arthropoda</taxon>
        <taxon>Chelicerata</taxon>
        <taxon>Arachnida</taxon>
        <taxon>Araneae</taxon>
        <taxon>Araneomorphae</taxon>
        <taxon>Entelegynae</taxon>
        <taxon>Araneoidea</taxon>
        <taxon>Araneidae</taxon>
        <taxon>Araneus</taxon>
    </lineage>
</organism>
<keyword evidence="2" id="KW-1185">Reference proteome</keyword>
<dbReference type="OrthoDB" id="6375801at2759"/>
<name>A0A4Y2RPK6_ARAVE</name>
<dbReference type="EMBL" id="BGPR01017798">
    <property type="protein sequence ID" value="GBN77320.1"/>
    <property type="molecule type" value="Genomic_DNA"/>
</dbReference>
<proteinExistence type="predicted"/>
<evidence type="ECO:0000313" key="2">
    <source>
        <dbReference type="Proteomes" id="UP000499080"/>
    </source>
</evidence>
<protein>
    <submittedName>
        <fullName evidence="1">Uncharacterized protein</fullName>
    </submittedName>
</protein>
<dbReference type="Proteomes" id="UP000499080">
    <property type="component" value="Unassembled WGS sequence"/>
</dbReference>
<sequence>MVISELGDLCNTLISTHRDFALTTISNYTESGHGKGAPDGIGGIIKQSADKAVAEGNDIPDVDALFTVLRERCTGVFVKTVSESDITVIEKSLPQSINPLVSTMKSASNFMVHSKTFQVLMQDHFPALNANQVINVFIITLKVNGWVAVRFEYEWFPGK</sequence>
<dbReference type="AlphaFoldDB" id="A0A4Y2RPK6"/>
<comment type="caution">
    <text evidence="1">The sequence shown here is derived from an EMBL/GenBank/DDBJ whole genome shotgun (WGS) entry which is preliminary data.</text>
</comment>
<reference evidence="1 2" key="1">
    <citation type="journal article" date="2019" name="Sci. Rep.">
        <title>Orb-weaving spider Araneus ventricosus genome elucidates the spidroin gene catalogue.</title>
        <authorList>
            <person name="Kono N."/>
            <person name="Nakamura H."/>
            <person name="Ohtoshi R."/>
            <person name="Moran D.A.P."/>
            <person name="Shinohara A."/>
            <person name="Yoshida Y."/>
            <person name="Fujiwara M."/>
            <person name="Mori M."/>
            <person name="Tomita M."/>
            <person name="Arakawa K."/>
        </authorList>
    </citation>
    <scope>NUCLEOTIDE SEQUENCE [LARGE SCALE GENOMIC DNA]</scope>
</reference>